<evidence type="ECO:0000256" key="2">
    <source>
        <dbReference type="ARBA" id="ARBA00022670"/>
    </source>
</evidence>
<dbReference type="SUPFAM" id="SSF52540">
    <property type="entry name" value="P-loop containing nucleoside triphosphate hydrolases"/>
    <property type="match status" value="1"/>
</dbReference>
<dbReference type="InterPro" id="IPR016125">
    <property type="entry name" value="Peptidase_C15-like"/>
</dbReference>
<dbReference type="NCBIfam" id="NF002879">
    <property type="entry name" value="PRK03333.1"/>
    <property type="match status" value="1"/>
</dbReference>
<dbReference type="EC" id="2.7.1.24" evidence="7 8"/>
<dbReference type="HAMAP" id="MF_00376">
    <property type="entry name" value="Dephospho_CoA_kinase"/>
    <property type="match status" value="1"/>
</dbReference>
<dbReference type="AlphaFoldDB" id="J0NGV9"/>
<dbReference type="Pfam" id="PF01121">
    <property type="entry name" value="CoaE"/>
    <property type="match status" value="1"/>
</dbReference>
<feature type="binding site" evidence="7">
    <location>
        <begin position="251"/>
        <end position="256"/>
    </location>
    <ligand>
        <name>ATP</name>
        <dbReference type="ChEBI" id="CHEBI:30616"/>
    </ligand>
</feature>
<dbReference type="UniPathway" id="UPA00241">
    <property type="reaction ID" value="UER00356"/>
</dbReference>
<keyword evidence="7 9" id="KW-0418">Kinase</keyword>
<comment type="pathway">
    <text evidence="7">Cofactor biosynthesis; coenzyme A biosynthesis; CoA from (R)-pantothenate: step 5/5.</text>
</comment>
<dbReference type="Gene3D" id="3.40.50.300">
    <property type="entry name" value="P-loop containing nucleotide triphosphate hydrolases"/>
    <property type="match status" value="1"/>
</dbReference>
<evidence type="ECO:0000256" key="4">
    <source>
        <dbReference type="ARBA" id="ARBA00022801"/>
    </source>
</evidence>
<comment type="similarity">
    <text evidence="7">Belongs to the CoaE family.</text>
</comment>
<dbReference type="NCBIfam" id="TIGR00152">
    <property type="entry name" value="dephospho-CoA kinase"/>
    <property type="match status" value="1"/>
</dbReference>
<name>J0NGV9_9ACTO</name>
<dbReference type="PANTHER" id="PTHR10695:SF46">
    <property type="entry name" value="BIFUNCTIONAL COENZYME A SYNTHASE-RELATED"/>
    <property type="match status" value="1"/>
</dbReference>
<evidence type="ECO:0000313" key="10">
    <source>
        <dbReference type="Proteomes" id="UP000002941"/>
    </source>
</evidence>
<sequence>MTQTQDATSPQSCATAGSDVAEAPVTVHVTGFEHFDRASFITPWDAVRLLPEIIELAGSSATLTRELLPAASNGASAASRNAIERLRPDVVVHVGLQTQKMAPERTPRNDAAVCISGDIGFQASGEDSVSGEMPQCRAAWTTAALAGRLRAAGLPVTYTAGAEQYAEMATNYAALDAVSDMAEGSRPVVGLVHVPDQEIMSSPTVAEVLRAFIVELADVVRRRRAAVAGLGRLSVPRGNRALRVGLTGGIGSGKSTVAGLLAARDAHIVDADVIAREVVEPGTPGFDAIIAAFGAELLTADGALDRALLAERVFNDPDARGTLEAIMLPQVAQTAAQRMEAAAPGGVAVYDVPLLVEEGMEDLFDCVMVVETPRALRLARLQRRGLTREDAESRIASQAGDEERRQVADIVLLNNGTREDLADGVEWLWTNRIAVN</sequence>
<dbReference type="PROSITE" id="PS51219">
    <property type="entry name" value="DPCK"/>
    <property type="match status" value="1"/>
</dbReference>
<evidence type="ECO:0000256" key="3">
    <source>
        <dbReference type="ARBA" id="ARBA00022741"/>
    </source>
</evidence>
<keyword evidence="6 7" id="KW-0067">ATP-binding</keyword>
<dbReference type="GO" id="GO:0005524">
    <property type="term" value="F:ATP binding"/>
    <property type="evidence" value="ECO:0007669"/>
    <property type="project" value="UniProtKB-UniRule"/>
</dbReference>
<reference evidence="9 10" key="1">
    <citation type="submission" date="2012-05" db="EMBL/GenBank/DDBJ databases">
        <authorList>
            <person name="Harkins D.M."/>
            <person name="Madupu R."/>
            <person name="Durkin A.S."/>
            <person name="Torralba M."/>
            <person name="Methe B."/>
            <person name="Sutton G.G."/>
            <person name="Nelson K.E."/>
        </authorList>
    </citation>
    <scope>NUCLEOTIDE SEQUENCE [LARGE SCALE GENOMIC DNA]</scope>
    <source>
        <strain evidence="9 10">F0489</strain>
    </source>
</reference>
<dbReference type="RefSeq" id="WP_008731662.1">
    <property type="nucleotide sequence ID" value="NZ_AKFT01000116.1"/>
</dbReference>
<evidence type="ECO:0000256" key="5">
    <source>
        <dbReference type="ARBA" id="ARBA00022807"/>
    </source>
</evidence>
<dbReference type="Pfam" id="PF01470">
    <property type="entry name" value="Peptidase_C15"/>
    <property type="match status" value="1"/>
</dbReference>
<dbReference type="Gene3D" id="3.40.630.20">
    <property type="entry name" value="Peptidase C15, pyroglutamyl peptidase I-like"/>
    <property type="match status" value="1"/>
</dbReference>
<dbReference type="GO" id="GO:0015937">
    <property type="term" value="P:coenzyme A biosynthetic process"/>
    <property type="evidence" value="ECO:0007669"/>
    <property type="project" value="UniProtKB-UniRule"/>
</dbReference>
<comment type="caution">
    <text evidence="9">The sequence shown here is derived from an EMBL/GenBank/DDBJ whole genome shotgun (WGS) entry which is preliminary data.</text>
</comment>
<dbReference type="CDD" id="cd02022">
    <property type="entry name" value="DPCK"/>
    <property type="match status" value="1"/>
</dbReference>
<evidence type="ECO:0000313" key="9">
    <source>
        <dbReference type="EMBL" id="EJF43932.1"/>
    </source>
</evidence>
<keyword evidence="4" id="KW-0378">Hydrolase</keyword>
<dbReference type="GO" id="GO:0005737">
    <property type="term" value="C:cytoplasm"/>
    <property type="evidence" value="ECO:0007669"/>
    <property type="project" value="UniProtKB-SubCell"/>
</dbReference>
<dbReference type="InterPro" id="IPR027417">
    <property type="entry name" value="P-loop_NTPase"/>
</dbReference>
<dbReference type="OrthoDB" id="9812943at2"/>
<accession>J0NGV9</accession>
<dbReference type="SUPFAM" id="SSF53182">
    <property type="entry name" value="Pyrrolidone carboxyl peptidase (pyroglutamate aminopeptidase)"/>
    <property type="match status" value="1"/>
</dbReference>
<evidence type="ECO:0000256" key="7">
    <source>
        <dbReference type="HAMAP-Rule" id="MF_00376"/>
    </source>
</evidence>
<comment type="subcellular location">
    <subcellularLocation>
        <location evidence="7">Cytoplasm</location>
    </subcellularLocation>
</comment>
<dbReference type="GO" id="GO:0008234">
    <property type="term" value="F:cysteine-type peptidase activity"/>
    <property type="evidence" value="ECO:0007669"/>
    <property type="project" value="UniProtKB-KW"/>
</dbReference>
<evidence type="ECO:0000256" key="6">
    <source>
        <dbReference type="ARBA" id="ARBA00022840"/>
    </source>
</evidence>
<comment type="catalytic activity">
    <reaction evidence="7">
        <text>3'-dephospho-CoA + ATP = ADP + CoA + H(+)</text>
        <dbReference type="Rhea" id="RHEA:18245"/>
        <dbReference type="ChEBI" id="CHEBI:15378"/>
        <dbReference type="ChEBI" id="CHEBI:30616"/>
        <dbReference type="ChEBI" id="CHEBI:57287"/>
        <dbReference type="ChEBI" id="CHEBI:57328"/>
        <dbReference type="ChEBI" id="CHEBI:456216"/>
        <dbReference type="EC" id="2.7.1.24"/>
    </reaction>
</comment>
<proteinExistence type="inferred from homology"/>
<dbReference type="InterPro" id="IPR036440">
    <property type="entry name" value="Peptidase_C15-like_sf"/>
</dbReference>
<organism evidence="9 10">
    <name type="scientific">Actinomyces massiliensis F0489</name>
    <dbReference type="NCBI Taxonomy" id="1125718"/>
    <lineage>
        <taxon>Bacteria</taxon>
        <taxon>Bacillati</taxon>
        <taxon>Actinomycetota</taxon>
        <taxon>Actinomycetes</taxon>
        <taxon>Actinomycetales</taxon>
        <taxon>Actinomycetaceae</taxon>
        <taxon>Actinomyces</taxon>
    </lineage>
</organism>
<keyword evidence="2" id="KW-0645">Protease</keyword>
<protein>
    <recommendedName>
        <fullName evidence="7 8">Dephospho-CoA kinase</fullName>
        <ecNumber evidence="7 8">2.7.1.24</ecNumber>
    </recommendedName>
    <alternativeName>
        <fullName evidence="7">Dephosphocoenzyme A kinase</fullName>
    </alternativeName>
</protein>
<dbReference type="PANTHER" id="PTHR10695">
    <property type="entry name" value="DEPHOSPHO-COA KINASE-RELATED"/>
    <property type="match status" value="1"/>
</dbReference>
<evidence type="ECO:0000256" key="1">
    <source>
        <dbReference type="ARBA" id="ARBA00006641"/>
    </source>
</evidence>
<keyword evidence="10" id="KW-1185">Reference proteome</keyword>
<dbReference type="eggNOG" id="COG0237">
    <property type="taxonomic scope" value="Bacteria"/>
</dbReference>
<dbReference type="GO" id="GO:0006508">
    <property type="term" value="P:proteolysis"/>
    <property type="evidence" value="ECO:0007669"/>
    <property type="project" value="UniProtKB-KW"/>
</dbReference>
<keyword evidence="7" id="KW-0173">Coenzyme A biosynthesis</keyword>
<evidence type="ECO:0000256" key="8">
    <source>
        <dbReference type="NCBIfam" id="TIGR00152"/>
    </source>
</evidence>
<dbReference type="InterPro" id="IPR001977">
    <property type="entry name" value="Depp_CoAkinase"/>
</dbReference>
<dbReference type="EMBL" id="AKFT01000116">
    <property type="protein sequence ID" value="EJF43932.1"/>
    <property type="molecule type" value="Genomic_DNA"/>
</dbReference>
<keyword evidence="7" id="KW-0963">Cytoplasm</keyword>
<dbReference type="GO" id="GO:0004140">
    <property type="term" value="F:dephospho-CoA kinase activity"/>
    <property type="evidence" value="ECO:0007669"/>
    <property type="project" value="UniProtKB-UniRule"/>
</dbReference>
<keyword evidence="5" id="KW-0788">Thiol protease</keyword>
<gene>
    <name evidence="7 9" type="primary">coaE</name>
    <name evidence="9" type="ORF">HMPREF1318_0876</name>
</gene>
<dbReference type="PATRIC" id="fig|1125718.3.peg.1561"/>
<dbReference type="Proteomes" id="UP000002941">
    <property type="component" value="Unassembled WGS sequence"/>
</dbReference>
<keyword evidence="7 9" id="KW-0808">Transferase</keyword>
<comment type="function">
    <text evidence="7">Catalyzes the phosphorylation of the 3'-hydroxyl group of dephosphocoenzyme A to form coenzyme A.</text>
</comment>
<comment type="similarity">
    <text evidence="1">Belongs to the peptidase C15 family.</text>
</comment>
<keyword evidence="3 7" id="KW-0547">Nucleotide-binding</keyword>